<protein>
    <submittedName>
        <fullName evidence="1">Uncharacterized protein</fullName>
    </submittedName>
</protein>
<keyword evidence="2" id="KW-1185">Reference proteome</keyword>
<gene>
    <name evidence="1" type="ORF">GCM10010357_23770</name>
</gene>
<dbReference type="RefSeq" id="WP_344022949.1">
    <property type="nucleotide sequence ID" value="NZ_BAAABX010000023.1"/>
</dbReference>
<reference evidence="2" key="1">
    <citation type="journal article" date="2019" name="Int. J. Syst. Evol. Microbiol.">
        <title>The Global Catalogue of Microorganisms (GCM) 10K type strain sequencing project: providing services to taxonomists for standard genome sequencing and annotation.</title>
        <authorList>
            <consortium name="The Broad Institute Genomics Platform"/>
            <consortium name="The Broad Institute Genome Sequencing Center for Infectious Disease"/>
            <person name="Wu L."/>
            <person name="Ma J."/>
        </authorList>
    </citation>
    <scope>NUCLEOTIDE SEQUENCE [LARGE SCALE GENOMIC DNA]</scope>
    <source>
        <strain evidence="2">JCM 4788</strain>
    </source>
</reference>
<proteinExistence type="predicted"/>
<evidence type="ECO:0000313" key="2">
    <source>
        <dbReference type="Proteomes" id="UP001500879"/>
    </source>
</evidence>
<name>A0ABP3IGU8_9ACTN</name>
<dbReference type="Proteomes" id="UP001500879">
    <property type="component" value="Unassembled WGS sequence"/>
</dbReference>
<organism evidence="1 2">
    <name type="scientific">Streptomyces luteireticuli</name>
    <dbReference type="NCBI Taxonomy" id="173858"/>
    <lineage>
        <taxon>Bacteria</taxon>
        <taxon>Bacillati</taxon>
        <taxon>Actinomycetota</taxon>
        <taxon>Actinomycetes</taxon>
        <taxon>Kitasatosporales</taxon>
        <taxon>Streptomycetaceae</taxon>
        <taxon>Streptomyces</taxon>
    </lineage>
</organism>
<accession>A0ABP3IGU8</accession>
<comment type="caution">
    <text evidence="1">The sequence shown here is derived from an EMBL/GenBank/DDBJ whole genome shotgun (WGS) entry which is preliminary data.</text>
</comment>
<sequence>MGSQATSPRRSLPRFDEAQGLGPQDDAFVRDLVAVLDKHGNLDRFGLCLLHDHFPLAPGEVLVETHDIDARTLHVKVEKAATTTHTRPSQWRFAKASRKAGGVDVEDHVHQAILQCSLISGCPGKPGQKSKRR</sequence>
<evidence type="ECO:0000313" key="1">
    <source>
        <dbReference type="EMBL" id="GAA0401917.1"/>
    </source>
</evidence>
<dbReference type="EMBL" id="BAAABX010000023">
    <property type="protein sequence ID" value="GAA0401917.1"/>
    <property type="molecule type" value="Genomic_DNA"/>
</dbReference>